<dbReference type="AlphaFoldDB" id="A0AAD4ILR2"/>
<dbReference type="PROSITE" id="PS51910">
    <property type="entry name" value="GH18_2"/>
    <property type="match status" value="1"/>
</dbReference>
<evidence type="ECO:0000256" key="2">
    <source>
        <dbReference type="ARBA" id="ARBA00022729"/>
    </source>
</evidence>
<dbReference type="GO" id="GO:0008843">
    <property type="term" value="F:endochitinase activity"/>
    <property type="evidence" value="ECO:0007669"/>
    <property type="project" value="UniProtKB-EC"/>
</dbReference>
<evidence type="ECO:0000256" key="1">
    <source>
        <dbReference type="ARBA" id="ARBA00000822"/>
    </source>
</evidence>
<comment type="caution">
    <text evidence="8">The sequence shown here is derived from an EMBL/GenBank/DDBJ whole genome shotgun (WGS) entry which is preliminary data.</text>
</comment>
<dbReference type="InterPro" id="IPR017853">
    <property type="entry name" value="GH"/>
</dbReference>
<keyword evidence="6" id="KW-0624">Polysaccharide degradation</keyword>
<keyword evidence="2" id="KW-0732">Signal</keyword>
<gene>
    <name evidence="8" type="ORF">C2S53_020113</name>
</gene>
<keyword evidence="4" id="KW-1015">Disulfide bond</keyword>
<protein>
    <submittedName>
        <fullName evidence="8">Chitinase A</fullName>
    </submittedName>
</protein>
<evidence type="ECO:0000313" key="9">
    <source>
        <dbReference type="Proteomes" id="UP001190926"/>
    </source>
</evidence>
<evidence type="ECO:0000259" key="7">
    <source>
        <dbReference type="PROSITE" id="PS51910"/>
    </source>
</evidence>
<dbReference type="GO" id="GO:0005576">
    <property type="term" value="C:extracellular region"/>
    <property type="evidence" value="ECO:0007669"/>
    <property type="project" value="TreeGrafter"/>
</dbReference>
<dbReference type="EMBL" id="SDAM02029763">
    <property type="protein sequence ID" value="KAH6754813.1"/>
    <property type="molecule type" value="Genomic_DNA"/>
</dbReference>
<evidence type="ECO:0000256" key="3">
    <source>
        <dbReference type="ARBA" id="ARBA00023024"/>
    </source>
</evidence>
<dbReference type="PANTHER" id="PTHR45708:SF22">
    <property type="entry name" value="ACIDIC ENDOCHITINASE"/>
    <property type="match status" value="1"/>
</dbReference>
<dbReference type="SUPFAM" id="SSF51445">
    <property type="entry name" value="(Trans)glycosidases"/>
    <property type="match status" value="1"/>
</dbReference>
<dbReference type="PANTHER" id="PTHR45708">
    <property type="entry name" value="ENDOCHITINASE"/>
    <property type="match status" value="1"/>
</dbReference>
<reference evidence="8 9" key="1">
    <citation type="journal article" date="2021" name="Nat. Commun.">
        <title>Incipient diploidization of the medicinal plant Perilla within 10,000 years.</title>
        <authorList>
            <person name="Zhang Y."/>
            <person name="Shen Q."/>
            <person name="Leng L."/>
            <person name="Zhang D."/>
            <person name="Chen S."/>
            <person name="Shi Y."/>
            <person name="Ning Z."/>
            <person name="Chen S."/>
        </authorList>
    </citation>
    <scope>NUCLEOTIDE SEQUENCE [LARGE SCALE GENOMIC DNA]</scope>
    <source>
        <strain evidence="9">cv. PC099</strain>
    </source>
</reference>
<dbReference type="GO" id="GO:0006032">
    <property type="term" value="P:chitin catabolic process"/>
    <property type="evidence" value="ECO:0007669"/>
    <property type="project" value="UniProtKB-KW"/>
</dbReference>
<evidence type="ECO:0000256" key="6">
    <source>
        <dbReference type="ARBA" id="ARBA00023326"/>
    </source>
</evidence>
<feature type="non-terminal residue" evidence="8">
    <location>
        <position position="1"/>
    </location>
</feature>
<keyword evidence="5" id="KW-0119">Carbohydrate metabolism</keyword>
<dbReference type="InterPro" id="IPR050542">
    <property type="entry name" value="Glycosyl_Hydrlase18_Chitinase"/>
</dbReference>
<dbReference type="GO" id="GO:0000272">
    <property type="term" value="P:polysaccharide catabolic process"/>
    <property type="evidence" value="ECO:0007669"/>
    <property type="project" value="UniProtKB-KW"/>
</dbReference>
<dbReference type="Gene3D" id="3.20.20.80">
    <property type="entry name" value="Glycosidases"/>
    <property type="match status" value="1"/>
</dbReference>
<evidence type="ECO:0000313" key="8">
    <source>
        <dbReference type="EMBL" id="KAH6754813.1"/>
    </source>
</evidence>
<dbReference type="InterPro" id="IPR001223">
    <property type="entry name" value="Glyco_hydro18_cat"/>
</dbReference>
<evidence type="ECO:0000256" key="5">
    <source>
        <dbReference type="ARBA" id="ARBA00023277"/>
    </source>
</evidence>
<sequence length="173" mass="18655">TTATSAADARQFAHYLRNNFLGGSSSSRPLGDAVENGIDFDIETGAGQPWDELARALSRYSSYERKVYLSAAPTCMFPDANLDAEIGTGLFDYIWVVFMNYPACDYEGIASVDNLLASWNQWTWSAPGGQFFSGVPAAQEAAASGYIPRDVLKSEVLPVSKTSPKYGGVALCN</sequence>
<comment type="catalytic activity">
    <reaction evidence="1">
        <text>Random endo-hydrolysis of N-acetyl-beta-D-glucosaminide (1-&gt;4)-beta-linkages in chitin and chitodextrins.</text>
        <dbReference type="EC" id="3.2.1.14"/>
    </reaction>
</comment>
<dbReference type="Proteomes" id="UP001190926">
    <property type="component" value="Unassembled WGS sequence"/>
</dbReference>
<organism evidence="8 9">
    <name type="scientific">Perilla frutescens var. hirtella</name>
    <name type="common">Perilla citriodora</name>
    <name type="synonym">Perilla setoyensis</name>
    <dbReference type="NCBI Taxonomy" id="608512"/>
    <lineage>
        <taxon>Eukaryota</taxon>
        <taxon>Viridiplantae</taxon>
        <taxon>Streptophyta</taxon>
        <taxon>Embryophyta</taxon>
        <taxon>Tracheophyta</taxon>
        <taxon>Spermatophyta</taxon>
        <taxon>Magnoliopsida</taxon>
        <taxon>eudicotyledons</taxon>
        <taxon>Gunneridae</taxon>
        <taxon>Pentapetalae</taxon>
        <taxon>asterids</taxon>
        <taxon>lamiids</taxon>
        <taxon>Lamiales</taxon>
        <taxon>Lamiaceae</taxon>
        <taxon>Nepetoideae</taxon>
        <taxon>Elsholtzieae</taxon>
        <taxon>Perilla</taxon>
    </lineage>
</organism>
<proteinExistence type="predicted"/>
<evidence type="ECO:0000256" key="4">
    <source>
        <dbReference type="ARBA" id="ARBA00023157"/>
    </source>
</evidence>
<keyword evidence="9" id="KW-1185">Reference proteome</keyword>
<name>A0AAD4ILR2_PERFH</name>
<feature type="domain" description="GH18" evidence="7">
    <location>
        <begin position="1"/>
        <end position="173"/>
    </location>
</feature>
<accession>A0AAD4ILR2</accession>
<keyword evidence="3" id="KW-0146">Chitin degradation</keyword>